<feature type="domain" description="M23ase beta-sheet core" evidence="2">
    <location>
        <begin position="536"/>
        <end position="629"/>
    </location>
</feature>
<feature type="compositionally biased region" description="Basic residues" evidence="1">
    <location>
        <begin position="398"/>
        <end position="408"/>
    </location>
</feature>
<gene>
    <name evidence="3" type="ORF">H3146_05630</name>
</gene>
<feature type="region of interest" description="Disordered" evidence="1">
    <location>
        <begin position="386"/>
        <end position="408"/>
    </location>
</feature>
<feature type="region of interest" description="Disordered" evidence="1">
    <location>
        <begin position="44"/>
        <end position="102"/>
    </location>
</feature>
<feature type="compositionally biased region" description="Basic and acidic residues" evidence="1">
    <location>
        <begin position="482"/>
        <end position="509"/>
    </location>
</feature>
<evidence type="ECO:0000313" key="3">
    <source>
        <dbReference type="EMBL" id="MBB1252847.1"/>
    </source>
</evidence>
<feature type="compositionally biased region" description="Polar residues" evidence="1">
    <location>
        <begin position="292"/>
        <end position="304"/>
    </location>
</feature>
<dbReference type="Proteomes" id="UP000525686">
    <property type="component" value="Unassembled WGS sequence"/>
</dbReference>
<protein>
    <submittedName>
        <fullName evidence="3">Peptidoglycan DD-metalloendopeptidase family protein</fullName>
    </submittedName>
</protein>
<dbReference type="EMBL" id="JABJWZ010000030">
    <property type="protein sequence ID" value="MBB1252847.1"/>
    <property type="molecule type" value="Genomic_DNA"/>
</dbReference>
<name>A0A7W3WIC2_9ACTN</name>
<comment type="caution">
    <text evidence="3">The sequence shown here is derived from an EMBL/GenBank/DDBJ whole genome shotgun (WGS) entry which is preliminary data.</text>
</comment>
<dbReference type="Gene3D" id="2.70.70.10">
    <property type="entry name" value="Glucose Permease (Domain IIA)"/>
    <property type="match status" value="1"/>
</dbReference>
<feature type="region of interest" description="Disordered" evidence="1">
    <location>
        <begin position="139"/>
        <end position="195"/>
    </location>
</feature>
<dbReference type="InterPro" id="IPR011055">
    <property type="entry name" value="Dup_hybrid_motif"/>
</dbReference>
<reference evidence="4" key="1">
    <citation type="submission" date="2020-05" db="EMBL/GenBank/DDBJ databases">
        <title>Classification of alakaliphilic streptomycetes isolated from an alkaline soil next to Lonar Crater, India and a proposal for the recognition of Streptomyces alkaliterrae sp. nov.</title>
        <authorList>
            <person name="Golinska P."/>
        </authorList>
    </citation>
    <scope>NUCLEOTIDE SEQUENCE [LARGE SCALE GENOMIC DNA]</scope>
    <source>
        <strain evidence="4">OF3</strain>
    </source>
</reference>
<feature type="region of interest" description="Disordered" evidence="1">
    <location>
        <begin position="265"/>
        <end position="374"/>
    </location>
</feature>
<feature type="compositionally biased region" description="Polar residues" evidence="1">
    <location>
        <begin position="175"/>
        <end position="187"/>
    </location>
</feature>
<dbReference type="InterPro" id="IPR016047">
    <property type="entry name" value="M23ase_b-sheet_dom"/>
</dbReference>
<dbReference type="SUPFAM" id="SSF51261">
    <property type="entry name" value="Duplicated hybrid motif"/>
    <property type="match status" value="1"/>
</dbReference>
<feature type="region of interest" description="Disordered" evidence="1">
    <location>
        <begin position="1"/>
        <end position="21"/>
    </location>
</feature>
<evidence type="ECO:0000256" key="1">
    <source>
        <dbReference type="SAM" id="MobiDB-lite"/>
    </source>
</evidence>
<feature type="compositionally biased region" description="Polar residues" evidence="1">
    <location>
        <begin position="66"/>
        <end position="76"/>
    </location>
</feature>
<dbReference type="PANTHER" id="PTHR21666">
    <property type="entry name" value="PEPTIDASE-RELATED"/>
    <property type="match status" value="1"/>
</dbReference>
<feature type="compositionally biased region" description="Basic and acidic residues" evidence="1">
    <location>
        <begin position="321"/>
        <end position="374"/>
    </location>
</feature>
<dbReference type="PANTHER" id="PTHR21666:SF270">
    <property type="entry name" value="MUREIN HYDROLASE ACTIVATOR ENVC"/>
    <property type="match status" value="1"/>
</dbReference>
<dbReference type="Pfam" id="PF01551">
    <property type="entry name" value="Peptidase_M23"/>
    <property type="match status" value="1"/>
</dbReference>
<dbReference type="AlphaFoldDB" id="A0A7W3WIC2"/>
<feature type="compositionally biased region" description="Low complexity" evidence="1">
    <location>
        <begin position="52"/>
        <end position="65"/>
    </location>
</feature>
<dbReference type="CDD" id="cd12797">
    <property type="entry name" value="M23_peptidase"/>
    <property type="match status" value="1"/>
</dbReference>
<dbReference type="GO" id="GO:0004222">
    <property type="term" value="F:metalloendopeptidase activity"/>
    <property type="evidence" value="ECO:0007669"/>
    <property type="project" value="TreeGrafter"/>
</dbReference>
<sequence length="641" mass="67237">MVNDRPPSGSANPSDTAYDASFDGYATTFEGGYTATAQEPAYGTDATYQQHGTDTGYGYPGYDTGAHSTVDTQGHQQYPDYGQTHGGTSRPETGGGFHDSAAYDSGAYDTSALWADGTYQASPGIPSQPDHSWAADAYSTGGDTASEYPADSPDTGGHATVNHPAYTPEAFGTGTPDTDSYNGDQYNSDQYNSGQYGGGSYDTAGYESAGYDTGTYGTASYDNASYDATSYDAGPQTTSYDNVSYDNVPYDTGGYDVYDSGAYPTVEHGGSEHGGWQTADDTGAGSSVPEAETTSTWGSGSWDVSTLRAAHNAEDDPGTDDVGRLEDSGQAAHSHDEHEHEHGHENGHGPEQGHDRDYDHDHHDHGRLDDSHPAEEAPYELDDTVAAVGHAPGGGGRASRRRAAKPKRSALLTVAVPSVAVMGVAGIAAASVTGISKDDDKSTQAAPDEGVPVQPSKANRKLDSQLAGVSADAGDFAGRASRTQERIDLKERQEAERKRKEAEAARKEAMRPKFALPVRPGLSAYYGQAGINWMSLHTGIDFPVGYGTPVLAATDGTVTTKWDLAYGNMAIVTAADGTQTWYCHLSSTKIRSGPVKAGDTIAYSGNSGNSTGPHLHFEVRPGGGSAVDPVAWFRSKGLDPT</sequence>
<evidence type="ECO:0000259" key="2">
    <source>
        <dbReference type="Pfam" id="PF01551"/>
    </source>
</evidence>
<organism evidence="3 4">
    <name type="scientific">Streptomyces alkaliterrae</name>
    <dbReference type="NCBI Taxonomy" id="2213162"/>
    <lineage>
        <taxon>Bacteria</taxon>
        <taxon>Bacillati</taxon>
        <taxon>Actinomycetota</taxon>
        <taxon>Actinomycetes</taxon>
        <taxon>Kitasatosporales</taxon>
        <taxon>Streptomycetaceae</taxon>
        <taxon>Streptomyces</taxon>
    </lineage>
</organism>
<accession>A0A7W3WIC2</accession>
<dbReference type="InterPro" id="IPR050570">
    <property type="entry name" value="Cell_wall_metabolism_enzyme"/>
</dbReference>
<evidence type="ECO:0000313" key="4">
    <source>
        <dbReference type="Proteomes" id="UP000525686"/>
    </source>
</evidence>
<feature type="region of interest" description="Disordered" evidence="1">
    <location>
        <begin position="435"/>
        <end position="509"/>
    </location>
</feature>
<proteinExistence type="predicted"/>